<reference evidence="4 5" key="1">
    <citation type="submission" date="2018-11" db="EMBL/GenBank/DDBJ databases">
        <title>Sequencing the genomes of 1000 actinobacteria strains.</title>
        <authorList>
            <person name="Klenk H.-P."/>
        </authorList>
    </citation>
    <scope>NUCLEOTIDE SEQUENCE [LARGE SCALE GENOMIC DNA]</scope>
    <source>
        <strain evidence="4 5">DSM 44781</strain>
    </source>
</reference>
<dbReference type="CDD" id="cd04301">
    <property type="entry name" value="NAT_SF"/>
    <property type="match status" value="1"/>
</dbReference>
<dbReference type="GO" id="GO:0016747">
    <property type="term" value="F:acyltransferase activity, transferring groups other than amino-acyl groups"/>
    <property type="evidence" value="ECO:0007669"/>
    <property type="project" value="InterPro"/>
</dbReference>
<dbReference type="SUPFAM" id="SSF55729">
    <property type="entry name" value="Acyl-CoA N-acyltransferases (Nat)"/>
    <property type="match status" value="1"/>
</dbReference>
<dbReference type="InterPro" id="IPR016181">
    <property type="entry name" value="Acyl_CoA_acyltransferase"/>
</dbReference>
<name>A0A3N4RAF1_9ACTN</name>
<feature type="domain" description="N-acetyltransferase" evidence="3">
    <location>
        <begin position="24"/>
        <end position="178"/>
    </location>
</feature>
<comment type="caution">
    <text evidence="4">The sequence shown here is derived from an EMBL/GenBank/DDBJ whole genome shotgun (WGS) entry which is preliminary data.</text>
</comment>
<dbReference type="PANTHER" id="PTHR43877">
    <property type="entry name" value="AMINOALKYLPHOSPHONATE N-ACETYLTRANSFERASE-RELATED-RELATED"/>
    <property type="match status" value="1"/>
</dbReference>
<evidence type="ECO:0000256" key="2">
    <source>
        <dbReference type="ARBA" id="ARBA00023315"/>
    </source>
</evidence>
<dbReference type="InterPro" id="IPR000182">
    <property type="entry name" value="GNAT_dom"/>
</dbReference>
<accession>A0A3N4RAF1</accession>
<evidence type="ECO:0000313" key="5">
    <source>
        <dbReference type="Proteomes" id="UP000266906"/>
    </source>
</evidence>
<gene>
    <name evidence="4" type="ORF">EDD38_6835</name>
</gene>
<protein>
    <submittedName>
        <fullName evidence="4">Acetyltransferase (GNAT) family protein</fullName>
    </submittedName>
</protein>
<dbReference type="PROSITE" id="PS51186">
    <property type="entry name" value="GNAT"/>
    <property type="match status" value="1"/>
</dbReference>
<keyword evidence="5" id="KW-1185">Reference proteome</keyword>
<dbReference type="Proteomes" id="UP000266906">
    <property type="component" value="Unassembled WGS sequence"/>
</dbReference>
<dbReference type="Gene3D" id="3.40.630.30">
    <property type="match status" value="1"/>
</dbReference>
<keyword evidence="1" id="KW-0808">Transferase</keyword>
<dbReference type="RefSeq" id="WP_123821040.1">
    <property type="nucleotide sequence ID" value="NZ_RKQG01000002.1"/>
</dbReference>
<evidence type="ECO:0000256" key="1">
    <source>
        <dbReference type="ARBA" id="ARBA00022679"/>
    </source>
</evidence>
<dbReference type="Pfam" id="PF00583">
    <property type="entry name" value="Acetyltransf_1"/>
    <property type="match status" value="1"/>
</dbReference>
<keyword evidence="2" id="KW-0012">Acyltransferase</keyword>
<organism evidence="4 5">
    <name type="scientific">Kitasatospora cineracea</name>
    <dbReference type="NCBI Taxonomy" id="88074"/>
    <lineage>
        <taxon>Bacteria</taxon>
        <taxon>Bacillati</taxon>
        <taxon>Actinomycetota</taxon>
        <taxon>Actinomycetes</taxon>
        <taxon>Kitasatosporales</taxon>
        <taxon>Streptomycetaceae</taxon>
        <taxon>Kitasatospora</taxon>
    </lineage>
</organism>
<evidence type="ECO:0000259" key="3">
    <source>
        <dbReference type="PROSITE" id="PS51186"/>
    </source>
</evidence>
<proteinExistence type="predicted"/>
<dbReference type="EMBL" id="RKQG01000002">
    <property type="protein sequence ID" value="RPE29676.1"/>
    <property type="molecule type" value="Genomic_DNA"/>
</dbReference>
<dbReference type="InterPro" id="IPR050832">
    <property type="entry name" value="Bact_Acetyltransf"/>
</dbReference>
<sequence length="178" mass="18739">MAEDARGAAADGPGAAAAEVRLRLSVRGLTDADLPSCGWAGSPKHVRELAGQVRRAAAGEIDYLAACTPAGLPVALCGVDYAVVPGAGTLWQLGVHPALQSCGIGTLLIGAAERRIAARGLVRAELGVEESNPRARALYERLGYRAFGRAPDSWDVEDEDGTLRRYETMCVLMRKILA</sequence>
<evidence type="ECO:0000313" key="4">
    <source>
        <dbReference type="EMBL" id="RPE29676.1"/>
    </source>
</evidence>
<dbReference type="AlphaFoldDB" id="A0A3N4RAF1"/>